<reference evidence="1 2" key="1">
    <citation type="submission" date="2019-10" db="EMBL/GenBank/DDBJ databases">
        <title>Whole genome shotgun sequence of Acrocarpospora corrugata NBRC 13972.</title>
        <authorList>
            <person name="Ichikawa N."/>
            <person name="Kimura A."/>
            <person name="Kitahashi Y."/>
            <person name="Komaki H."/>
            <person name="Oguchi A."/>
        </authorList>
    </citation>
    <scope>NUCLEOTIDE SEQUENCE [LARGE SCALE GENOMIC DNA]</scope>
    <source>
        <strain evidence="1 2">NBRC 13972</strain>
    </source>
</reference>
<proteinExistence type="predicted"/>
<dbReference type="InterPro" id="IPR036390">
    <property type="entry name" value="WH_DNA-bd_sf"/>
</dbReference>
<dbReference type="Gene3D" id="1.10.10.10">
    <property type="entry name" value="Winged helix-like DNA-binding domain superfamily/Winged helix DNA-binding domain"/>
    <property type="match status" value="1"/>
</dbReference>
<accession>A0A5M3WBH3</accession>
<dbReference type="InterPro" id="IPR036388">
    <property type="entry name" value="WH-like_DNA-bd_sf"/>
</dbReference>
<name>A0A5M3WBH3_9ACTN</name>
<protein>
    <submittedName>
        <fullName evidence="1">Uncharacterized protein</fullName>
    </submittedName>
</protein>
<dbReference type="EMBL" id="BLAD01000082">
    <property type="protein sequence ID" value="GES04513.1"/>
    <property type="molecule type" value="Genomic_DNA"/>
</dbReference>
<dbReference type="Proteomes" id="UP000334990">
    <property type="component" value="Unassembled WGS sequence"/>
</dbReference>
<evidence type="ECO:0000313" key="1">
    <source>
        <dbReference type="EMBL" id="GES04513.1"/>
    </source>
</evidence>
<evidence type="ECO:0000313" key="2">
    <source>
        <dbReference type="Proteomes" id="UP000334990"/>
    </source>
</evidence>
<organism evidence="1 2">
    <name type="scientific">Acrocarpospora corrugata</name>
    <dbReference type="NCBI Taxonomy" id="35763"/>
    <lineage>
        <taxon>Bacteria</taxon>
        <taxon>Bacillati</taxon>
        <taxon>Actinomycetota</taxon>
        <taxon>Actinomycetes</taxon>
        <taxon>Streptosporangiales</taxon>
        <taxon>Streptosporangiaceae</taxon>
        <taxon>Acrocarpospora</taxon>
    </lineage>
</organism>
<dbReference type="InterPro" id="IPR002481">
    <property type="entry name" value="FUR"/>
</dbReference>
<sequence length="159" mass="17147">MYPDVAAEGAKGPPAQVAPHLAGLLVTGEFTDSPVDDAVHPDLHMRIICNSIIIATEEVGRIETDQMLAERGLRRTGARMAVLTILERAGTHYSVSTLARLTAAVRPTINASTVYRNVTAMYCTASSGREWFSTAWTEPRTTTSSASPAVSCWRSLRAT</sequence>
<dbReference type="SUPFAM" id="SSF46785">
    <property type="entry name" value="Winged helix' DNA-binding domain"/>
    <property type="match status" value="1"/>
</dbReference>
<dbReference type="Pfam" id="PF01475">
    <property type="entry name" value="FUR"/>
    <property type="match status" value="1"/>
</dbReference>
<gene>
    <name evidence="1" type="ORF">Acor_65810</name>
</gene>
<keyword evidence="2" id="KW-1185">Reference proteome</keyword>
<comment type="caution">
    <text evidence="1">The sequence shown here is derived from an EMBL/GenBank/DDBJ whole genome shotgun (WGS) entry which is preliminary data.</text>
</comment>
<dbReference type="GO" id="GO:0003700">
    <property type="term" value="F:DNA-binding transcription factor activity"/>
    <property type="evidence" value="ECO:0007669"/>
    <property type="project" value="InterPro"/>
</dbReference>
<dbReference type="AlphaFoldDB" id="A0A5M3WBH3"/>